<dbReference type="PROSITE" id="PS00518">
    <property type="entry name" value="ZF_RING_1"/>
    <property type="match status" value="1"/>
</dbReference>
<keyword evidence="6" id="KW-0067">ATP-binding</keyword>
<keyword evidence="9" id="KW-0347">Helicase</keyword>
<keyword evidence="3 7" id="KW-0863">Zinc-finger</keyword>
<dbReference type="OrthoDB" id="5330228at2759"/>
<dbReference type="Gene3D" id="3.40.50.300">
    <property type="entry name" value="P-loop containing nucleotide triphosphate hydrolases"/>
    <property type="match status" value="1"/>
</dbReference>
<dbReference type="Gene3D" id="3.40.50.10810">
    <property type="entry name" value="Tandem AAA-ATPase domain"/>
    <property type="match status" value="1"/>
</dbReference>
<evidence type="ECO:0000256" key="6">
    <source>
        <dbReference type="ARBA" id="ARBA00022840"/>
    </source>
</evidence>
<dbReference type="InterPro" id="IPR059033">
    <property type="entry name" value="C144_05_dom"/>
</dbReference>
<dbReference type="GeneID" id="4562373"/>
<dbReference type="CDD" id="cd18070">
    <property type="entry name" value="DEXQc_SHPRH"/>
    <property type="match status" value="1"/>
</dbReference>
<dbReference type="InterPro" id="IPR014001">
    <property type="entry name" value="Helicase_ATP-bd"/>
</dbReference>
<accession>J3KA13</accession>
<dbReference type="EMBL" id="GG704912">
    <property type="protein sequence ID" value="EAS31815.3"/>
    <property type="molecule type" value="Genomic_DNA"/>
</dbReference>
<gene>
    <name evidence="9" type="ORF">CIMG_07294</name>
</gene>
<dbReference type="PANTHER" id="PTHR45865:SF1">
    <property type="entry name" value="E3 UBIQUITIN-PROTEIN LIGASE SHPRH"/>
    <property type="match status" value="1"/>
</dbReference>
<dbReference type="InterPro" id="IPR027417">
    <property type="entry name" value="P-loop_NTPase"/>
</dbReference>
<evidence type="ECO:0000256" key="2">
    <source>
        <dbReference type="ARBA" id="ARBA00022741"/>
    </source>
</evidence>
<dbReference type="GO" id="GO:0005634">
    <property type="term" value="C:nucleus"/>
    <property type="evidence" value="ECO:0007669"/>
    <property type="project" value="TreeGrafter"/>
</dbReference>
<dbReference type="GO" id="GO:0006974">
    <property type="term" value="P:DNA damage response"/>
    <property type="evidence" value="ECO:0007669"/>
    <property type="project" value="TreeGrafter"/>
</dbReference>
<proteinExistence type="predicted"/>
<keyword evidence="5" id="KW-0862">Zinc</keyword>
<dbReference type="InterPro" id="IPR000330">
    <property type="entry name" value="SNF2_N"/>
</dbReference>
<dbReference type="InterPro" id="IPR038718">
    <property type="entry name" value="SNF2-like_sf"/>
</dbReference>
<evidence type="ECO:0000256" key="1">
    <source>
        <dbReference type="ARBA" id="ARBA00022723"/>
    </source>
</evidence>
<dbReference type="SUPFAM" id="SSF57850">
    <property type="entry name" value="RING/U-box"/>
    <property type="match status" value="1"/>
</dbReference>
<dbReference type="InParanoid" id="J3KA13"/>
<dbReference type="GO" id="GO:0005524">
    <property type="term" value="F:ATP binding"/>
    <property type="evidence" value="ECO:0007669"/>
    <property type="project" value="InterPro"/>
</dbReference>
<dbReference type="Gene3D" id="3.30.40.10">
    <property type="entry name" value="Zinc/RING finger domain, C3HC4 (zinc finger)"/>
    <property type="match status" value="1"/>
</dbReference>
<dbReference type="SUPFAM" id="SSF52540">
    <property type="entry name" value="P-loop containing nucleoside triphosphate hydrolases"/>
    <property type="match status" value="2"/>
</dbReference>
<dbReference type="STRING" id="246410.J3KA13"/>
<feature type="domain" description="RING-type" evidence="8">
    <location>
        <begin position="1096"/>
        <end position="1119"/>
    </location>
</feature>
<dbReference type="CDD" id="cd18793">
    <property type="entry name" value="SF2_C_SNF"/>
    <property type="match status" value="1"/>
</dbReference>
<dbReference type="InterPro" id="IPR052583">
    <property type="entry name" value="ATP-helicase/E3_Ub-Ligase"/>
</dbReference>
<dbReference type="FunCoup" id="J3KA13">
    <property type="interactions" value="217"/>
</dbReference>
<dbReference type="PROSITE" id="PS50089">
    <property type="entry name" value="ZF_RING_2"/>
    <property type="match status" value="1"/>
</dbReference>
<dbReference type="Pfam" id="PF00271">
    <property type="entry name" value="Helicase_C"/>
    <property type="match status" value="1"/>
</dbReference>
<keyword evidence="10" id="KW-1185">Reference proteome</keyword>
<dbReference type="OMA" id="KAVFFCA"/>
<dbReference type="FunFam" id="3.40.50.10810:FF:000059">
    <property type="entry name" value="SNF2 family helicase/ATPase, putative"/>
    <property type="match status" value="1"/>
</dbReference>
<reference evidence="10" key="1">
    <citation type="journal article" date="2009" name="Genome Res.">
        <title>Comparative genomic analyses of the human fungal pathogens Coccidioides and their relatives.</title>
        <authorList>
            <person name="Sharpton T.J."/>
            <person name="Stajich J.E."/>
            <person name="Rounsley S.D."/>
            <person name="Gardner M.J."/>
            <person name="Wortman J.R."/>
            <person name="Jordar V.S."/>
            <person name="Maiti R."/>
            <person name="Kodira C.D."/>
            <person name="Neafsey D.E."/>
            <person name="Zeng Q."/>
            <person name="Hung C.-Y."/>
            <person name="McMahan C."/>
            <person name="Muszewska A."/>
            <person name="Grynberg M."/>
            <person name="Mandel M.A."/>
            <person name="Kellner E.M."/>
            <person name="Barker B.M."/>
            <person name="Galgiani J.N."/>
            <person name="Orbach M.J."/>
            <person name="Kirkland T.N."/>
            <person name="Cole G.T."/>
            <person name="Henn M.R."/>
            <person name="Birren B.W."/>
            <person name="Taylor J.W."/>
        </authorList>
    </citation>
    <scope>NUCLEOTIDE SEQUENCE [LARGE SCALE GENOMIC DNA]</scope>
    <source>
        <strain evidence="10">RS</strain>
    </source>
</reference>
<dbReference type="Pfam" id="PF00097">
    <property type="entry name" value="zf-C3HC4"/>
    <property type="match status" value="1"/>
</dbReference>
<dbReference type="GO" id="GO:0008270">
    <property type="term" value="F:zinc ion binding"/>
    <property type="evidence" value="ECO:0007669"/>
    <property type="project" value="UniProtKB-KW"/>
</dbReference>
<organism evidence="9 10">
    <name type="scientific">Coccidioides immitis (strain RS)</name>
    <name type="common">Valley fever fungus</name>
    <dbReference type="NCBI Taxonomy" id="246410"/>
    <lineage>
        <taxon>Eukaryota</taxon>
        <taxon>Fungi</taxon>
        <taxon>Dikarya</taxon>
        <taxon>Ascomycota</taxon>
        <taxon>Pezizomycotina</taxon>
        <taxon>Eurotiomycetes</taxon>
        <taxon>Eurotiomycetidae</taxon>
        <taxon>Onygenales</taxon>
        <taxon>Onygenaceae</taxon>
        <taxon>Coccidioides</taxon>
    </lineage>
</organism>
<dbReference type="GO" id="GO:0016787">
    <property type="term" value="F:hydrolase activity"/>
    <property type="evidence" value="ECO:0007669"/>
    <property type="project" value="UniProtKB-KW"/>
</dbReference>
<dbReference type="InterPro" id="IPR017907">
    <property type="entry name" value="Znf_RING_CS"/>
</dbReference>
<evidence type="ECO:0000313" key="9">
    <source>
        <dbReference type="EMBL" id="EAS31815.3"/>
    </source>
</evidence>
<reference evidence="10" key="2">
    <citation type="journal article" date="2010" name="Genome Res.">
        <title>Population genomic sequencing of Coccidioides fungi reveals recent hybridization and transposon control.</title>
        <authorList>
            <person name="Neafsey D.E."/>
            <person name="Barker B.M."/>
            <person name="Sharpton T.J."/>
            <person name="Stajich J.E."/>
            <person name="Park D.J."/>
            <person name="Whiston E."/>
            <person name="Hung C.-Y."/>
            <person name="McMahan C."/>
            <person name="White J."/>
            <person name="Sykes S."/>
            <person name="Heiman D."/>
            <person name="Young S."/>
            <person name="Zeng Q."/>
            <person name="Abouelleil A."/>
            <person name="Aftuck L."/>
            <person name="Bessette D."/>
            <person name="Brown A."/>
            <person name="FitzGerald M."/>
            <person name="Lui A."/>
            <person name="Macdonald J.P."/>
            <person name="Priest M."/>
            <person name="Orbach M.J."/>
            <person name="Galgiani J.N."/>
            <person name="Kirkland T.N."/>
            <person name="Cole G.T."/>
            <person name="Birren B.W."/>
            <person name="Henn M.R."/>
            <person name="Taylor J.W."/>
            <person name="Rounsley S.D."/>
        </authorList>
    </citation>
    <scope>GENOME REANNOTATION</scope>
    <source>
        <strain evidence="10">RS</strain>
    </source>
</reference>
<keyword evidence="1" id="KW-0479">Metal-binding</keyword>
<evidence type="ECO:0000256" key="7">
    <source>
        <dbReference type="PROSITE-ProRule" id="PRU00175"/>
    </source>
</evidence>
<dbReference type="Proteomes" id="UP000001261">
    <property type="component" value="Unassembled WGS sequence"/>
</dbReference>
<dbReference type="GO" id="GO:0061630">
    <property type="term" value="F:ubiquitin protein ligase activity"/>
    <property type="evidence" value="ECO:0007669"/>
    <property type="project" value="TreeGrafter"/>
</dbReference>
<dbReference type="VEuPathDB" id="FungiDB:CIMG_07294"/>
<keyword evidence="2" id="KW-0547">Nucleotide-binding</keyword>
<dbReference type="InterPro" id="IPR001841">
    <property type="entry name" value="Znf_RING"/>
</dbReference>
<dbReference type="FunFam" id="3.40.50.300:FF:001870">
    <property type="entry name" value="SNF2 family helicase/ATPase, putative"/>
    <property type="match status" value="1"/>
</dbReference>
<dbReference type="InterPro" id="IPR049730">
    <property type="entry name" value="SNF2/RAD54-like_C"/>
</dbReference>
<dbReference type="GO" id="GO:0000209">
    <property type="term" value="P:protein polyubiquitination"/>
    <property type="evidence" value="ECO:0007669"/>
    <property type="project" value="TreeGrafter"/>
</dbReference>
<dbReference type="Pfam" id="PF00176">
    <property type="entry name" value="SNF2-rel_dom"/>
    <property type="match status" value="1"/>
</dbReference>
<evidence type="ECO:0000256" key="4">
    <source>
        <dbReference type="ARBA" id="ARBA00022801"/>
    </source>
</evidence>
<evidence type="ECO:0000259" key="8">
    <source>
        <dbReference type="PROSITE" id="PS50089"/>
    </source>
</evidence>
<dbReference type="PANTHER" id="PTHR45865">
    <property type="entry name" value="E3 UBIQUITIN-PROTEIN LIGASE SHPRH FAMILY MEMBER"/>
    <property type="match status" value="1"/>
</dbReference>
<name>J3KA13_COCIM</name>
<evidence type="ECO:0000256" key="3">
    <source>
        <dbReference type="ARBA" id="ARBA00022771"/>
    </source>
</evidence>
<dbReference type="InterPro" id="IPR001650">
    <property type="entry name" value="Helicase_C-like"/>
</dbReference>
<protein>
    <submittedName>
        <fullName evidence="9">SNF2 family helicase/ATPase</fullName>
    </submittedName>
</protein>
<dbReference type="RefSeq" id="XP_001243398.2">
    <property type="nucleotide sequence ID" value="XM_001243397.2"/>
</dbReference>
<dbReference type="KEGG" id="cim:CIMG_07294"/>
<sequence>MSTFAYELHIPGPVSADLVSLCTRDSSSITEDRPSKRRKIQGGNSRFNVDNAAKYLPQYLVMCRLFLKLRFTEQPDDNVEYGTSTRVPVNLRRRRSGVHRLFSLELQTRDTAVSLDAHDLESAPPLLNLIFTIPSIYRIFDKVATACYQALLHRDPADNLSFHLEVKVLWNDSPNLPGRCFGDAKDAFAQCFPSEHPRPTDSELSEVGQWTPNEFYSSVHVPKKQVILSLVKGFEAIKSQLFPFQERALGWLLEREGVEVLPDGTLRPVVEDEGLPLSFERTTDAEGRPCFVSHAFCIAISDLSKWPYSTRVRGGVLAEEMGLGKTVELLSLICIHRRPQSAISAPDSDSEPVASGATLIIAPAAILEQWKQEITKQAPNLRFMHYQGIHLSKVSDDVMVQQLASHDIVLTTYAVLQREVHFAQDPPDRPLRNQRRLPRRKSPIVQISWWRVCIDEAQMVETGASNAARVARIIPRCNAWAVTGTPLRKDMRDLFGLLLFLRYEPFCSSLETWVRICELFKPVFKSLINKFVMRHSKDMIRNELHLPHQKRIVITIPFTAVEEQHYEQLFQQMCDECGLDSSGAPLGNWDPNSPRTVERMRFWLTRLRQACLHPEITATNARRLFGSGPLRSVAEVLEVMIDQNETQIRSEERSLLLSQLRRGQLLENAELPLQSLELWMKALSASQEIVSDCRNQLAVILKDVQAENYDILSISDAGSDDIGEAEKNRIGTYQQRLRGALEIEHMCKFFIASAYYQIKSDQKLTEPDSDDFKRLERLEEENYQAAKLIRREMLAETSRKVNKHINVVRVKAKKNELVRIPLMATDFRPGGIESQRILERLEDFSEAMNQHTIKFNKWRDHMVKLILRPLVDEEDSTNPEGNEYESSTKVQDEMYVYMETLRAMVANHHDAITGQTSALVSHELKQALEKAKTGNGPSPNLFISLMEACEKLKVPRELGSLRGILNELRTLVTSLEWQESGGSSRARAELGIVEELHKTVSKLFSTHSKIASKLEREILLFQRVTNRRLEYYRHLQQISDTVAPYAEESKGQPLDKEQFDSKLRAEEKMKAKLSGLKAKRRYLVHLREDAGVLTVCGHKYCKDCLGLWWRQHRSCPACKSRLHANELHQITYKPAELVAQEEKAPGTLETHHSMKNAIYSDIKSDDLEEIKDIEISGSFGTKIDTLARHLIWLRHHDPGAKSIVFSQYKSFLGILASAFSRFRIEFSSFDSYNGIERFKQDPSIECFLLHAKAHSSGLNLVNATHVFLCEPLINTAIELQAIARVHRIGQHRETTVWMYLVSDSVEESIYQLSVSRRLAHIAQKRKELDKSGTGFLVANGDDGLDLSNLNENVIDAANSLEMQDAALGKLLRGRATEGENVDDNDLWQCLFGKVKKNGTGTGGAIEHMRLEVDRMLRADAAEGRRDANN</sequence>
<dbReference type="SMART" id="SM00487">
    <property type="entry name" value="DEXDc"/>
    <property type="match status" value="1"/>
</dbReference>
<evidence type="ECO:0000313" key="10">
    <source>
        <dbReference type="Proteomes" id="UP000001261"/>
    </source>
</evidence>
<dbReference type="GO" id="GO:0004386">
    <property type="term" value="F:helicase activity"/>
    <property type="evidence" value="ECO:0007669"/>
    <property type="project" value="UniProtKB-KW"/>
</dbReference>
<keyword evidence="4" id="KW-0378">Hydrolase</keyword>
<dbReference type="Pfam" id="PF26021">
    <property type="entry name" value="Ferritin_C144_05"/>
    <property type="match status" value="1"/>
</dbReference>
<dbReference type="InterPro" id="IPR013083">
    <property type="entry name" value="Znf_RING/FYVE/PHD"/>
</dbReference>
<evidence type="ECO:0000256" key="5">
    <source>
        <dbReference type="ARBA" id="ARBA00022833"/>
    </source>
</evidence>
<dbReference type="InterPro" id="IPR018957">
    <property type="entry name" value="Znf_C3HC4_RING-type"/>
</dbReference>